<organism evidence="1 2">
    <name type="scientific">Dorea formicigenerans</name>
    <dbReference type="NCBI Taxonomy" id="39486"/>
    <lineage>
        <taxon>Bacteria</taxon>
        <taxon>Bacillati</taxon>
        <taxon>Bacillota</taxon>
        <taxon>Clostridia</taxon>
        <taxon>Lachnospirales</taxon>
        <taxon>Lachnospiraceae</taxon>
        <taxon>Dorea</taxon>
    </lineage>
</organism>
<gene>
    <name evidence="1" type="ORF">DXB12_14270</name>
</gene>
<evidence type="ECO:0000313" key="1">
    <source>
        <dbReference type="EMBL" id="RGO47471.1"/>
    </source>
</evidence>
<proteinExistence type="predicted"/>
<reference evidence="1 2" key="1">
    <citation type="submission" date="2018-08" db="EMBL/GenBank/DDBJ databases">
        <title>A genome reference for cultivated species of the human gut microbiota.</title>
        <authorList>
            <person name="Zou Y."/>
            <person name="Xue W."/>
            <person name="Luo G."/>
        </authorList>
    </citation>
    <scope>NUCLEOTIDE SEQUENCE [LARGE SCALE GENOMIC DNA]</scope>
    <source>
        <strain evidence="1 2">OM02-12</strain>
    </source>
</reference>
<dbReference type="EMBL" id="QSVQ01000021">
    <property type="protein sequence ID" value="RGO47471.1"/>
    <property type="molecule type" value="Genomic_DNA"/>
</dbReference>
<comment type="caution">
    <text evidence="1">The sequence shown here is derived from an EMBL/GenBank/DDBJ whole genome shotgun (WGS) entry which is preliminary data.</text>
</comment>
<keyword evidence="2" id="KW-1185">Reference proteome</keyword>
<sequence length="280" mass="33024">MLMDEIDVVDLESGIKKSGTFHFICRECDALYFQDYENKEALLNDPTDKMLAEIALKSMLQMLSKRNEEIALFDIFQKRSGAIINKELLDEDKLLDINDYMFDMDVYKRIIQNNEKGGFKIVFWEKLPYVTPIAVQTPITLYKDIEGTVINDIYNPDPNLHMQTMYMCVFPIEHETVVGVFYHKKDRNYRSFLHQMNCMSASKKLQYINYLIFANTENYYFSKTIEDIVRDNEKLKLLGQENNGDPHLGMLRPLEQLLEYKQIKPDEIPNFLMPEYKINS</sequence>
<protein>
    <submittedName>
        <fullName evidence="1">Uncharacterized protein</fullName>
    </submittedName>
</protein>
<dbReference type="AlphaFoldDB" id="A0A3E5GPT8"/>
<evidence type="ECO:0000313" key="2">
    <source>
        <dbReference type="Proteomes" id="UP000261055"/>
    </source>
</evidence>
<name>A0A3E5GPT8_9FIRM</name>
<dbReference type="Proteomes" id="UP000261055">
    <property type="component" value="Unassembled WGS sequence"/>
</dbReference>
<accession>A0A3E5GPT8</accession>